<sequence>FETDSDLPAGWVRVQEASGTYYWHIPTGTTQWEPPSDLCQGEGGCELDRNSQGNTPCFPVCSLGWMEMTEEELAPGKSSAAVNHCIRQLACRGPLLAGGGTQMLRLLEPVKQTLLQAQPVAGIRVWGVGWDDGR</sequence>
<dbReference type="PANTHER" id="PTHR14058:SF5">
    <property type="entry name" value="AMYLOID BETA PRECURSOR PROTEIN BINDING FAMILY B MEMBER 1"/>
    <property type="match status" value="1"/>
</dbReference>
<dbReference type="PROSITE" id="PS50020">
    <property type="entry name" value="WW_DOMAIN_2"/>
    <property type="match status" value="1"/>
</dbReference>
<proteinExistence type="predicted"/>
<organism evidence="3 4">
    <name type="scientific">Pelusios castaneus</name>
    <name type="common">West African mud turtle</name>
    <dbReference type="NCBI Taxonomy" id="367368"/>
    <lineage>
        <taxon>Eukaryota</taxon>
        <taxon>Metazoa</taxon>
        <taxon>Chordata</taxon>
        <taxon>Craniata</taxon>
        <taxon>Vertebrata</taxon>
        <taxon>Euteleostomi</taxon>
        <taxon>Archelosauria</taxon>
        <taxon>Testudinata</taxon>
        <taxon>Testudines</taxon>
        <taxon>Pleurodira</taxon>
        <taxon>Pelomedusidae</taxon>
        <taxon>Pelusios</taxon>
    </lineage>
</organism>
<name>A0A8C8VJN1_9SAUR</name>
<protein>
    <recommendedName>
        <fullName evidence="2">WW domain-containing protein</fullName>
    </recommendedName>
</protein>
<dbReference type="Proteomes" id="UP000694393">
    <property type="component" value="Unplaced"/>
</dbReference>
<dbReference type="CDD" id="cd00201">
    <property type="entry name" value="WW"/>
    <property type="match status" value="1"/>
</dbReference>
<dbReference type="GO" id="GO:0001540">
    <property type="term" value="F:amyloid-beta binding"/>
    <property type="evidence" value="ECO:0007669"/>
    <property type="project" value="InterPro"/>
</dbReference>
<evidence type="ECO:0000313" key="4">
    <source>
        <dbReference type="Proteomes" id="UP000694393"/>
    </source>
</evidence>
<dbReference type="Pfam" id="PF00397">
    <property type="entry name" value="WW"/>
    <property type="match status" value="1"/>
</dbReference>
<dbReference type="Gene3D" id="2.20.70.10">
    <property type="match status" value="1"/>
</dbReference>
<reference evidence="3" key="1">
    <citation type="submission" date="2025-08" db="UniProtKB">
        <authorList>
            <consortium name="Ensembl"/>
        </authorList>
    </citation>
    <scope>IDENTIFICATION</scope>
</reference>
<dbReference type="SMART" id="SM00456">
    <property type="entry name" value="WW"/>
    <property type="match status" value="1"/>
</dbReference>
<dbReference type="Gene3D" id="2.30.29.30">
    <property type="entry name" value="Pleckstrin-homology domain (PH domain)/Phosphotyrosine-binding domain (PTB)"/>
    <property type="match status" value="1"/>
</dbReference>
<feature type="domain" description="WW" evidence="2">
    <location>
        <begin position="5"/>
        <end position="37"/>
    </location>
</feature>
<dbReference type="GO" id="GO:0006355">
    <property type="term" value="P:regulation of DNA-templated transcription"/>
    <property type="evidence" value="ECO:0007669"/>
    <property type="project" value="TreeGrafter"/>
</dbReference>
<keyword evidence="4" id="KW-1185">Reference proteome</keyword>
<dbReference type="InterPro" id="IPR039576">
    <property type="entry name" value="APBB1/2/3"/>
</dbReference>
<keyword evidence="1" id="KW-0677">Repeat</keyword>
<dbReference type="GO" id="GO:0005737">
    <property type="term" value="C:cytoplasm"/>
    <property type="evidence" value="ECO:0007669"/>
    <property type="project" value="TreeGrafter"/>
</dbReference>
<dbReference type="GO" id="GO:0005634">
    <property type="term" value="C:nucleus"/>
    <property type="evidence" value="ECO:0007669"/>
    <property type="project" value="TreeGrafter"/>
</dbReference>
<dbReference type="Ensembl" id="ENSPCET00000013472.1">
    <property type="protein sequence ID" value="ENSPCEP00000013002.1"/>
    <property type="gene ID" value="ENSPCEG00000010313.1"/>
</dbReference>
<evidence type="ECO:0000259" key="2">
    <source>
        <dbReference type="PROSITE" id="PS50020"/>
    </source>
</evidence>
<dbReference type="InterPro" id="IPR036020">
    <property type="entry name" value="WW_dom_sf"/>
</dbReference>
<dbReference type="PROSITE" id="PS01159">
    <property type="entry name" value="WW_DOMAIN_1"/>
    <property type="match status" value="1"/>
</dbReference>
<dbReference type="AlphaFoldDB" id="A0A8C8VJN1"/>
<dbReference type="SUPFAM" id="SSF51045">
    <property type="entry name" value="WW domain"/>
    <property type="match status" value="1"/>
</dbReference>
<evidence type="ECO:0000313" key="3">
    <source>
        <dbReference type="Ensembl" id="ENSPCEP00000013002.1"/>
    </source>
</evidence>
<accession>A0A8C8VJN1</accession>
<reference evidence="3" key="2">
    <citation type="submission" date="2025-09" db="UniProtKB">
        <authorList>
            <consortium name="Ensembl"/>
        </authorList>
    </citation>
    <scope>IDENTIFICATION</scope>
</reference>
<dbReference type="SUPFAM" id="SSF50729">
    <property type="entry name" value="PH domain-like"/>
    <property type="match status" value="1"/>
</dbReference>
<dbReference type="FunFam" id="2.20.70.10:FF:000003">
    <property type="entry name" value="amyloid beta A4 precursor protein-binding family B member 2"/>
    <property type="match status" value="1"/>
</dbReference>
<evidence type="ECO:0000256" key="1">
    <source>
        <dbReference type="ARBA" id="ARBA00022737"/>
    </source>
</evidence>
<dbReference type="PANTHER" id="PTHR14058">
    <property type="entry name" value="AMYLOID BETA A4 PRECURSOR PROTEIN-BINDING FAMILY B"/>
    <property type="match status" value="1"/>
</dbReference>
<dbReference type="InterPro" id="IPR001202">
    <property type="entry name" value="WW_dom"/>
</dbReference>
<dbReference type="InterPro" id="IPR011993">
    <property type="entry name" value="PH-like_dom_sf"/>
</dbReference>